<name>A0AB38YGV3_9GAMM</name>
<dbReference type="AlphaFoldDB" id="A0AB38YGV3"/>
<sequence length="346" mass="38696">MTSTRNVRVFPAIVLFGSALVLSGCLPSDNKSDVALEPLLPLKAGTFSSHEDVLLLMPTSLYDRTYAGLHTLIALPNIEPEFTTCDSGSVDSQRITHNRPTSYAGSEVLFDIGKSWLKNCLNYGNDAIFGDSEMHGYREIGYAQNSDGITYYGYEISGENNKPFIARTDFFSHQRFYDGDIEVIVERHDDAEDDVQGRVKLYDLTQFASHGTVFHSQMGKPGEPLEFRYVHTTNPDSGEYEIEESYNGYVGAVFRRTKSSPICNYGLIHAKTLDDIHSQEWFDDEDMDMVMTREIISGSLLLTDAENKTADVVFADGNITVTLNGADRVYSYSEYADLVMDKCLGF</sequence>
<organism evidence="1">
    <name type="scientific">Salinispirillum sp. LH 10-3-1</name>
    <dbReference type="NCBI Taxonomy" id="2952525"/>
    <lineage>
        <taxon>Bacteria</taxon>
        <taxon>Pseudomonadati</taxon>
        <taxon>Pseudomonadota</taxon>
        <taxon>Gammaproteobacteria</taxon>
        <taxon>Oceanospirillales</taxon>
        <taxon>Saccharospirillaceae</taxon>
        <taxon>Salinispirillum</taxon>
    </lineage>
</organism>
<reference evidence="1" key="1">
    <citation type="submission" date="2022-07" db="EMBL/GenBank/DDBJ databases">
        <title>Complete genome sequence of Salinispirillum sp. LH10-3-1 capable of multiple carbohydrate inversion isolated from a soda lake.</title>
        <authorList>
            <person name="Liu J."/>
            <person name="Zhai Y."/>
            <person name="Zhang H."/>
            <person name="Yang H."/>
            <person name="Qu J."/>
            <person name="Li J."/>
        </authorList>
    </citation>
    <scope>NUCLEOTIDE SEQUENCE</scope>
    <source>
        <strain evidence="1">LH 10-3-1</strain>
    </source>
</reference>
<dbReference type="RefSeq" id="WP_304995821.1">
    <property type="nucleotide sequence ID" value="NZ_CP101717.1"/>
</dbReference>
<proteinExistence type="predicted"/>
<accession>A0AB38YGV3</accession>
<evidence type="ECO:0000313" key="1">
    <source>
        <dbReference type="EMBL" id="WLD58536.1"/>
    </source>
</evidence>
<dbReference type="EMBL" id="CP101717">
    <property type="protein sequence ID" value="WLD58536.1"/>
    <property type="molecule type" value="Genomic_DNA"/>
</dbReference>
<dbReference type="PROSITE" id="PS51257">
    <property type="entry name" value="PROKAR_LIPOPROTEIN"/>
    <property type="match status" value="1"/>
</dbReference>
<protein>
    <submittedName>
        <fullName evidence="1">Uncharacterized protein</fullName>
    </submittedName>
</protein>
<gene>
    <name evidence="1" type="ORF">NFC81_01770</name>
</gene>